<protein>
    <recommendedName>
        <fullName evidence="7">RDD domain-containing protein</fullName>
    </recommendedName>
</protein>
<feature type="domain" description="RDD" evidence="7">
    <location>
        <begin position="9"/>
        <end position="172"/>
    </location>
</feature>
<sequence length="180" mass="20073">MGREDTAPRLSRVLGTLAVDYVIVWLWLGGLAAINFFLGRMEAGPVSGLEAKFAGHATAFLFGTLPVVSYFALLEGSKSGQTLGKRWMRLKVVAAKDESRAGYLRAWGRNILRFLPWEAAHIAIWYVPGRPFIDPMPWLNLAICIGAMLLSLVYLASMWRSDGRTLYDRISGTKVIRAQR</sequence>
<dbReference type="InParanoid" id="A0A371RET1"/>
<proteinExistence type="predicted"/>
<dbReference type="PANTHER" id="PTHR36115">
    <property type="entry name" value="PROLINE-RICH ANTIGEN HOMOLOG-RELATED"/>
    <property type="match status" value="1"/>
</dbReference>
<comment type="subcellular location">
    <subcellularLocation>
        <location evidence="1">Cell membrane</location>
        <topology evidence="1">Multi-pass membrane protein</topology>
    </subcellularLocation>
</comment>
<evidence type="ECO:0000256" key="6">
    <source>
        <dbReference type="SAM" id="Phobius"/>
    </source>
</evidence>
<keyword evidence="4 6" id="KW-1133">Transmembrane helix</keyword>
<dbReference type="RefSeq" id="WP_116390585.1">
    <property type="nucleotide sequence ID" value="NZ_QUQO01000001.1"/>
</dbReference>
<feature type="transmembrane region" description="Helical" evidence="6">
    <location>
        <begin position="12"/>
        <end position="38"/>
    </location>
</feature>
<evidence type="ECO:0000313" key="8">
    <source>
        <dbReference type="EMBL" id="RFB03957.1"/>
    </source>
</evidence>
<reference evidence="8 9" key="1">
    <citation type="submission" date="2018-08" db="EMBL/GenBank/DDBJ databases">
        <title>Parvularcula sp. SM1705, isolated from surface water of the South Sea China.</title>
        <authorList>
            <person name="Sun L."/>
        </authorList>
    </citation>
    <scope>NUCLEOTIDE SEQUENCE [LARGE SCALE GENOMIC DNA]</scope>
    <source>
        <strain evidence="8 9">SM1705</strain>
    </source>
</reference>
<feature type="transmembrane region" description="Helical" evidence="6">
    <location>
        <begin position="110"/>
        <end position="127"/>
    </location>
</feature>
<dbReference type="EMBL" id="QUQO01000001">
    <property type="protein sequence ID" value="RFB03957.1"/>
    <property type="molecule type" value="Genomic_DNA"/>
</dbReference>
<name>A0A371RET1_9PROT</name>
<evidence type="ECO:0000256" key="4">
    <source>
        <dbReference type="ARBA" id="ARBA00022989"/>
    </source>
</evidence>
<dbReference type="Proteomes" id="UP000264589">
    <property type="component" value="Unassembled WGS sequence"/>
</dbReference>
<keyword evidence="2" id="KW-1003">Cell membrane</keyword>
<dbReference type="InterPro" id="IPR010432">
    <property type="entry name" value="RDD"/>
</dbReference>
<dbReference type="Pfam" id="PF06271">
    <property type="entry name" value="RDD"/>
    <property type="match status" value="1"/>
</dbReference>
<evidence type="ECO:0000256" key="2">
    <source>
        <dbReference type="ARBA" id="ARBA00022475"/>
    </source>
</evidence>
<keyword evidence="5 6" id="KW-0472">Membrane</keyword>
<dbReference type="InterPro" id="IPR051791">
    <property type="entry name" value="Pra-immunoreactive"/>
</dbReference>
<evidence type="ECO:0000256" key="3">
    <source>
        <dbReference type="ARBA" id="ARBA00022692"/>
    </source>
</evidence>
<dbReference type="AlphaFoldDB" id="A0A371RET1"/>
<accession>A0A371RET1</accession>
<comment type="caution">
    <text evidence="8">The sequence shown here is derived from an EMBL/GenBank/DDBJ whole genome shotgun (WGS) entry which is preliminary data.</text>
</comment>
<dbReference type="GO" id="GO:0005886">
    <property type="term" value="C:plasma membrane"/>
    <property type="evidence" value="ECO:0007669"/>
    <property type="project" value="UniProtKB-SubCell"/>
</dbReference>
<evidence type="ECO:0000259" key="7">
    <source>
        <dbReference type="Pfam" id="PF06271"/>
    </source>
</evidence>
<evidence type="ECO:0000256" key="5">
    <source>
        <dbReference type="ARBA" id="ARBA00023136"/>
    </source>
</evidence>
<evidence type="ECO:0000313" key="9">
    <source>
        <dbReference type="Proteomes" id="UP000264589"/>
    </source>
</evidence>
<keyword evidence="3 6" id="KW-0812">Transmembrane</keyword>
<feature type="transmembrane region" description="Helical" evidence="6">
    <location>
        <begin position="139"/>
        <end position="159"/>
    </location>
</feature>
<evidence type="ECO:0000256" key="1">
    <source>
        <dbReference type="ARBA" id="ARBA00004651"/>
    </source>
</evidence>
<organism evidence="8 9">
    <name type="scientific">Parvularcula marina</name>
    <dbReference type="NCBI Taxonomy" id="2292771"/>
    <lineage>
        <taxon>Bacteria</taxon>
        <taxon>Pseudomonadati</taxon>
        <taxon>Pseudomonadota</taxon>
        <taxon>Alphaproteobacteria</taxon>
        <taxon>Parvularculales</taxon>
        <taxon>Parvularculaceae</taxon>
        <taxon>Parvularcula</taxon>
    </lineage>
</organism>
<dbReference type="OrthoDB" id="7632473at2"/>
<gene>
    <name evidence="8" type="ORF">DX908_00845</name>
</gene>
<feature type="transmembrane region" description="Helical" evidence="6">
    <location>
        <begin position="53"/>
        <end position="73"/>
    </location>
</feature>
<keyword evidence="9" id="KW-1185">Reference proteome</keyword>